<dbReference type="EMBL" id="JABSTU010006467">
    <property type="protein sequence ID" value="KAH7934444.1"/>
    <property type="molecule type" value="Genomic_DNA"/>
</dbReference>
<name>A0A9J6CV88_RHIMP</name>
<organism evidence="2 3">
    <name type="scientific">Rhipicephalus microplus</name>
    <name type="common">Cattle tick</name>
    <name type="synonym">Boophilus microplus</name>
    <dbReference type="NCBI Taxonomy" id="6941"/>
    <lineage>
        <taxon>Eukaryota</taxon>
        <taxon>Metazoa</taxon>
        <taxon>Ecdysozoa</taxon>
        <taxon>Arthropoda</taxon>
        <taxon>Chelicerata</taxon>
        <taxon>Arachnida</taxon>
        <taxon>Acari</taxon>
        <taxon>Parasitiformes</taxon>
        <taxon>Ixodida</taxon>
        <taxon>Ixodoidea</taxon>
        <taxon>Ixodidae</taxon>
        <taxon>Rhipicephalinae</taxon>
        <taxon>Rhipicephalus</taxon>
        <taxon>Boophilus</taxon>
    </lineage>
</organism>
<feature type="region of interest" description="Disordered" evidence="1">
    <location>
        <begin position="108"/>
        <end position="136"/>
    </location>
</feature>
<accession>A0A9J6CV88</accession>
<feature type="compositionally biased region" description="Polar residues" evidence="1">
    <location>
        <begin position="24"/>
        <end position="34"/>
    </location>
</feature>
<gene>
    <name evidence="2" type="ORF">HPB51_029180</name>
</gene>
<comment type="caution">
    <text evidence="2">The sequence shown here is derived from an EMBL/GenBank/DDBJ whole genome shotgun (WGS) entry which is preliminary data.</text>
</comment>
<feature type="region of interest" description="Disordered" evidence="1">
    <location>
        <begin position="21"/>
        <end position="43"/>
    </location>
</feature>
<proteinExistence type="predicted"/>
<evidence type="ECO:0000313" key="3">
    <source>
        <dbReference type="Proteomes" id="UP000821866"/>
    </source>
</evidence>
<dbReference type="AlphaFoldDB" id="A0A9J6CV88"/>
<dbReference type="Proteomes" id="UP000821866">
    <property type="component" value="Unassembled WGS sequence"/>
</dbReference>
<sequence length="192" mass="20701">MTKFFSQTGLRLTIGRRCKIAASPHQQRTRSSAPAQRGGLDSAIRCLPRSALPRITRADSDDTGPQARTARGDSVVCNAFPMHDAALVRRLKAPAFVNAGDPDAVHFGDTDTPCRRALSSSRDENRSRSCSASYDASDSSTARASWRLLVGSSWRQGFLSCSGLVLIGRTDSREIPLGQIQDATVVLGVQLQ</sequence>
<evidence type="ECO:0000313" key="2">
    <source>
        <dbReference type="EMBL" id="KAH7934444.1"/>
    </source>
</evidence>
<evidence type="ECO:0000256" key="1">
    <source>
        <dbReference type="SAM" id="MobiDB-lite"/>
    </source>
</evidence>
<protein>
    <submittedName>
        <fullName evidence="2">Uncharacterized protein</fullName>
    </submittedName>
</protein>
<keyword evidence="3" id="KW-1185">Reference proteome</keyword>
<reference evidence="2" key="2">
    <citation type="submission" date="2021-09" db="EMBL/GenBank/DDBJ databases">
        <authorList>
            <person name="Jia N."/>
            <person name="Wang J."/>
            <person name="Shi W."/>
            <person name="Du L."/>
            <person name="Sun Y."/>
            <person name="Zhan W."/>
            <person name="Jiang J."/>
            <person name="Wang Q."/>
            <person name="Zhang B."/>
            <person name="Ji P."/>
            <person name="Sakyi L.B."/>
            <person name="Cui X."/>
            <person name="Yuan T."/>
            <person name="Jiang B."/>
            <person name="Yang W."/>
            <person name="Lam T.T.-Y."/>
            <person name="Chang Q."/>
            <person name="Ding S."/>
            <person name="Wang X."/>
            <person name="Zhu J."/>
            <person name="Ruan X."/>
            <person name="Zhao L."/>
            <person name="Wei J."/>
            <person name="Que T."/>
            <person name="Du C."/>
            <person name="Cheng J."/>
            <person name="Dai P."/>
            <person name="Han X."/>
            <person name="Huang E."/>
            <person name="Gao Y."/>
            <person name="Liu J."/>
            <person name="Shao H."/>
            <person name="Ye R."/>
            <person name="Li L."/>
            <person name="Wei W."/>
            <person name="Wang X."/>
            <person name="Wang C."/>
            <person name="Huo Q."/>
            <person name="Li W."/>
            <person name="Guo W."/>
            <person name="Chen H."/>
            <person name="Chen S."/>
            <person name="Zhou L."/>
            <person name="Zhou L."/>
            <person name="Ni X."/>
            <person name="Tian J."/>
            <person name="Zhou Y."/>
            <person name="Sheng Y."/>
            <person name="Liu T."/>
            <person name="Pan Y."/>
            <person name="Xia L."/>
            <person name="Li J."/>
            <person name="Zhao F."/>
            <person name="Cao W."/>
        </authorList>
    </citation>
    <scope>NUCLEOTIDE SEQUENCE</scope>
    <source>
        <strain evidence="2">Rmic-2018</strain>
        <tissue evidence="2">Larvae</tissue>
    </source>
</reference>
<reference evidence="2" key="1">
    <citation type="journal article" date="2020" name="Cell">
        <title>Large-Scale Comparative Analyses of Tick Genomes Elucidate Their Genetic Diversity and Vector Capacities.</title>
        <authorList>
            <consortium name="Tick Genome and Microbiome Consortium (TIGMIC)"/>
            <person name="Jia N."/>
            <person name="Wang J."/>
            <person name="Shi W."/>
            <person name="Du L."/>
            <person name="Sun Y."/>
            <person name="Zhan W."/>
            <person name="Jiang J.F."/>
            <person name="Wang Q."/>
            <person name="Zhang B."/>
            <person name="Ji P."/>
            <person name="Bell-Sakyi L."/>
            <person name="Cui X.M."/>
            <person name="Yuan T.T."/>
            <person name="Jiang B.G."/>
            <person name="Yang W.F."/>
            <person name="Lam T.T."/>
            <person name="Chang Q.C."/>
            <person name="Ding S.J."/>
            <person name="Wang X.J."/>
            <person name="Zhu J.G."/>
            <person name="Ruan X.D."/>
            <person name="Zhao L."/>
            <person name="Wei J.T."/>
            <person name="Ye R.Z."/>
            <person name="Que T.C."/>
            <person name="Du C.H."/>
            <person name="Zhou Y.H."/>
            <person name="Cheng J.X."/>
            <person name="Dai P.F."/>
            <person name="Guo W.B."/>
            <person name="Han X.H."/>
            <person name="Huang E.J."/>
            <person name="Li L.F."/>
            <person name="Wei W."/>
            <person name="Gao Y.C."/>
            <person name="Liu J.Z."/>
            <person name="Shao H.Z."/>
            <person name="Wang X."/>
            <person name="Wang C.C."/>
            <person name="Yang T.C."/>
            <person name="Huo Q.B."/>
            <person name="Li W."/>
            <person name="Chen H.Y."/>
            <person name="Chen S.E."/>
            <person name="Zhou L.G."/>
            <person name="Ni X.B."/>
            <person name="Tian J.H."/>
            <person name="Sheng Y."/>
            <person name="Liu T."/>
            <person name="Pan Y.S."/>
            <person name="Xia L.Y."/>
            <person name="Li J."/>
            <person name="Zhao F."/>
            <person name="Cao W.C."/>
        </authorList>
    </citation>
    <scope>NUCLEOTIDE SEQUENCE</scope>
    <source>
        <strain evidence="2">Rmic-2018</strain>
    </source>
</reference>